<evidence type="ECO:0000313" key="2">
    <source>
        <dbReference type="Proteomes" id="UP000198427"/>
    </source>
</evidence>
<keyword evidence="2" id="KW-1185">Reference proteome</keyword>
<organism evidence="1 2">
    <name type="scientific">Prevotella jejuni</name>
    <dbReference type="NCBI Taxonomy" id="1177574"/>
    <lineage>
        <taxon>Bacteria</taxon>
        <taxon>Pseudomonadati</taxon>
        <taxon>Bacteroidota</taxon>
        <taxon>Bacteroidia</taxon>
        <taxon>Bacteroidales</taxon>
        <taxon>Prevotellaceae</taxon>
        <taxon>Prevotella</taxon>
    </lineage>
</organism>
<evidence type="ECO:0000313" key="1">
    <source>
        <dbReference type="EMBL" id="SNS13850.1"/>
    </source>
</evidence>
<gene>
    <name evidence="1" type="ORF">SAMN06265364_14816</name>
</gene>
<reference evidence="1 2" key="1">
    <citation type="submission" date="2017-06" db="EMBL/GenBank/DDBJ databases">
        <authorList>
            <person name="Varghese N."/>
            <person name="Submissions S."/>
        </authorList>
    </citation>
    <scope>NUCLEOTIDE SEQUENCE [LARGE SCALE GENOMIC DNA]</scope>
    <source>
        <strain evidence="1 2">DSM 26989</strain>
    </source>
</reference>
<comment type="caution">
    <text evidence="1">The sequence shown here is derived from an EMBL/GenBank/DDBJ whole genome shotgun (WGS) entry which is preliminary data.</text>
</comment>
<sequence>MEKKMRDLCKEVELWLKRYFPFCLKMLKGCLRYAESSLKMC</sequence>
<dbReference type="Proteomes" id="UP000198427">
    <property type="component" value="Unassembled WGS sequence"/>
</dbReference>
<dbReference type="AlphaFoldDB" id="A0AA94LM46"/>
<accession>A0AA94LM46</accession>
<dbReference type="EMBL" id="FZNZ01000048">
    <property type="protein sequence ID" value="SNS13850.1"/>
    <property type="molecule type" value="Genomic_DNA"/>
</dbReference>
<name>A0AA94LM46_9BACT</name>
<proteinExistence type="predicted"/>
<protein>
    <submittedName>
        <fullName evidence="1">Uncharacterized protein</fullName>
    </submittedName>
</protein>